<dbReference type="Proteomes" id="UP000215902">
    <property type="component" value="Unassembled WGS sequence"/>
</dbReference>
<protein>
    <submittedName>
        <fullName evidence="1">Uncharacterized protein</fullName>
    </submittedName>
</protein>
<dbReference type="AlphaFoldDB" id="A0A267F989"/>
<evidence type="ECO:0000313" key="1">
    <source>
        <dbReference type="EMBL" id="PAA69572.1"/>
    </source>
</evidence>
<organism evidence="1 2">
    <name type="scientific">Macrostomum lignano</name>
    <dbReference type="NCBI Taxonomy" id="282301"/>
    <lineage>
        <taxon>Eukaryota</taxon>
        <taxon>Metazoa</taxon>
        <taxon>Spiralia</taxon>
        <taxon>Lophotrochozoa</taxon>
        <taxon>Platyhelminthes</taxon>
        <taxon>Rhabditophora</taxon>
        <taxon>Macrostomorpha</taxon>
        <taxon>Macrostomida</taxon>
        <taxon>Macrostomidae</taxon>
        <taxon>Macrostomum</taxon>
    </lineage>
</organism>
<reference evidence="1 2" key="1">
    <citation type="submission" date="2017-06" db="EMBL/GenBank/DDBJ databases">
        <title>A platform for efficient transgenesis in Macrostomum lignano, a flatworm model organism for stem cell research.</title>
        <authorList>
            <person name="Berezikov E."/>
        </authorList>
    </citation>
    <scope>NUCLEOTIDE SEQUENCE [LARGE SCALE GENOMIC DNA]</scope>
    <source>
        <strain evidence="1">DV1</strain>
        <tissue evidence="1">Whole organism</tissue>
    </source>
</reference>
<comment type="caution">
    <text evidence="1">The sequence shown here is derived from an EMBL/GenBank/DDBJ whole genome shotgun (WGS) entry which is preliminary data.</text>
</comment>
<sequence>MSNCPPEASNNATTVLTDSIDRVEATAVCNGVIPSQSGLLGSDPSFSNSLQAASSARSAAQCNRV</sequence>
<dbReference type="EMBL" id="NIVC01001310">
    <property type="protein sequence ID" value="PAA69572.1"/>
    <property type="molecule type" value="Genomic_DNA"/>
</dbReference>
<keyword evidence="2" id="KW-1185">Reference proteome</keyword>
<accession>A0A267F989</accession>
<name>A0A267F989_9PLAT</name>
<gene>
    <name evidence="1" type="ORF">BOX15_Mlig019265g1</name>
</gene>
<evidence type="ECO:0000313" key="2">
    <source>
        <dbReference type="Proteomes" id="UP000215902"/>
    </source>
</evidence>
<proteinExistence type="predicted"/>